<evidence type="ECO:0000259" key="2">
    <source>
        <dbReference type="Pfam" id="PF02889"/>
    </source>
</evidence>
<keyword evidence="4" id="KW-1185">Reference proteome</keyword>
<organism evidence="3 4">
    <name type="scientific">Chlamydomonas eustigma</name>
    <dbReference type="NCBI Taxonomy" id="1157962"/>
    <lineage>
        <taxon>Eukaryota</taxon>
        <taxon>Viridiplantae</taxon>
        <taxon>Chlorophyta</taxon>
        <taxon>core chlorophytes</taxon>
        <taxon>Chlorophyceae</taxon>
        <taxon>CS clade</taxon>
        <taxon>Chlamydomonadales</taxon>
        <taxon>Chlamydomonadaceae</taxon>
        <taxon>Chlamydomonas</taxon>
    </lineage>
</organism>
<dbReference type="GO" id="GO:0016787">
    <property type="term" value="F:hydrolase activity"/>
    <property type="evidence" value="ECO:0007669"/>
    <property type="project" value="UniProtKB-KW"/>
</dbReference>
<sequence>MIRGDKKLLNSINARTGAGALQYFLPDTSDPSKRKPRISSDAEKIYLLIGDALSDTPATDIMDFAMRHECDHIVRVSQRIALCMARYFAHVRRLAATANAFQLVKALKQRMWEGTTQQCRQLPNVGRLIASRLASHALGSLKALSEADARRIELVTDRNYPFGTKLKQEVKLKLPPHITVEKVFVCQILVCQISVFQILSVLLLSPGGRMEFQVIVTRSPPNSIKIKDQLHQLHSTEETATNKTQGDALKMKQKQLRLVGGDINSRKVTVGGCGVFGGDGGSREQQRKVMGVMDQQSSDAAGSEAAVVGVLYSSHTPGRLLVGSCHDDKLLLMKQMVMETFPSPYKINVIVDPPEDKVKGDFHLVASVVLDNLVGLDEVASSRAPASSSTALNFHNFRFAGSHRADEKDVQMVIPQILLKPGMANEAPDSEKDGSIRGLQDDAKTLACHEGRGDCSNKGPFGGMYNQLPLASQAILDRMAARYQLAASNKIIGLPSSMSQQVHTSNSLPSSRSQQVHKSSAINAADPPTGVSPNANVAISKASHDVSLIDEPAAMNGNRGQHADSGTLSHENFQQSNDKTLANEVQIVHEESETSGSELGDLPCFDLLGWGDSSRSLQSCRQSREEGVKNLGILCDKMTTNPFSTAIPHSSIVISTCADEQFIPCSTTKQATPVNMIMKPISVTSASHEDVTYVSTEQLKQQHLKCNHNTADHAHILPSSSRQTVAAAIRGSEVPNFHLEQRFKLQDVTTTSSCMDVDSMDYIDNLGDDKHCVPEDRLVTGGQPLQNEQGRSCQVVNNGGKNEYPHDYIPHHPQQRKQAESQHGVQQQQQQQQMDQKALPNKYSSRPTSSLALTAENTDSLPPDDAVQHAHTQHIGSRRNQGGDNGGHFIELGSPNRAGQRSLPKTSESYTTSDAMRLGSAMKRLKPHISTPKPSRQPSSAPSFMEINQHNMPEVQRHDDYDPFAPYQHYRRELGYVLNGSTGDQDMSGDENTFSTLNRSSECNSHSAGYQSAYNQYHEPHINSKSTTSGWTTGFMSSLLDREAAVQSTTHLFSPHNFQNLDALAGTAASSKVEASHKSSSLWSKPRLLRPPHVKSMPSSGPIDVIEHSSTMKKASPASVVHLGRVGEMIQSQSMSLQVPKAYDLKRPHTIMQLAQHNNQHALDNKIGGLHEKHVSYNNDARVNLVLSSPEGPFCAAAGDDVHHAASRMKSAPSSTAVSLYHDGGILGREPKYGGGDYQLHQQETETAVDVENDDRSLRNNSRKPVNSMMQVAVLPSAPAKDQQTLKTLGKGDEHNNDKLARDSSSKCVKVHDSVGYIALSERTPAGGGENCMAFSLGQSEVRLQQPGHHAAGDTVQSIFSGDNDVRDDRDCRDNTNRGGGSSTIQDCSELSAFSFFGLEHR</sequence>
<feature type="region of interest" description="Disordered" evidence="1">
    <location>
        <begin position="498"/>
        <end position="534"/>
    </location>
</feature>
<dbReference type="GO" id="GO:0051321">
    <property type="term" value="P:meiotic cell cycle"/>
    <property type="evidence" value="ECO:0007669"/>
    <property type="project" value="UniProtKB-KW"/>
</dbReference>
<comment type="caution">
    <text evidence="3">The sequence shown here is derived from an EMBL/GenBank/DDBJ whole genome shotgun (WGS) entry which is preliminary data.</text>
</comment>
<dbReference type="EMBL" id="BEGY01000177">
    <property type="protein sequence ID" value="GAX85569.1"/>
    <property type="molecule type" value="Genomic_DNA"/>
</dbReference>
<dbReference type="InterPro" id="IPR052247">
    <property type="entry name" value="Meiotic_Crossover_Helicase"/>
</dbReference>
<feature type="region of interest" description="Disordered" evidence="1">
    <location>
        <begin position="924"/>
        <end position="944"/>
    </location>
</feature>
<feature type="region of interest" description="Disordered" evidence="1">
    <location>
        <begin position="777"/>
        <end position="912"/>
    </location>
</feature>
<evidence type="ECO:0000256" key="1">
    <source>
        <dbReference type="SAM" id="MobiDB-lite"/>
    </source>
</evidence>
<dbReference type="PANTHER" id="PTHR47835">
    <property type="entry name" value="HFM1, ATP DEPENDENT DNA HELICASE HOMOLOG"/>
    <property type="match status" value="1"/>
</dbReference>
<feature type="compositionally biased region" description="Polar residues" evidence="1">
    <location>
        <begin position="932"/>
        <end position="944"/>
    </location>
</feature>
<reference evidence="3 4" key="1">
    <citation type="submission" date="2017-08" db="EMBL/GenBank/DDBJ databases">
        <title>Acidophilic green algal genome provides insights into adaptation to an acidic environment.</title>
        <authorList>
            <person name="Hirooka S."/>
            <person name="Hirose Y."/>
            <person name="Kanesaki Y."/>
            <person name="Higuchi S."/>
            <person name="Fujiwara T."/>
            <person name="Onuma R."/>
            <person name="Era A."/>
            <person name="Ohbayashi R."/>
            <person name="Uzuka A."/>
            <person name="Nozaki H."/>
            <person name="Yoshikawa H."/>
            <person name="Miyagishima S.Y."/>
        </authorList>
    </citation>
    <scope>NUCLEOTIDE SEQUENCE [LARGE SCALE GENOMIC DNA]</scope>
    <source>
        <strain evidence="3 4">NIES-2499</strain>
    </source>
</reference>
<dbReference type="Pfam" id="PF02889">
    <property type="entry name" value="Sec63"/>
    <property type="match status" value="1"/>
</dbReference>
<feature type="compositionally biased region" description="Polar residues" evidence="1">
    <location>
        <begin position="498"/>
        <end position="522"/>
    </location>
</feature>
<feature type="compositionally biased region" description="Polar residues" evidence="1">
    <location>
        <begin position="783"/>
        <end position="800"/>
    </location>
</feature>
<gene>
    <name evidence="3" type="ORF">CEUSTIGMA_g12984.t1</name>
</gene>
<name>A0A250XRJ6_9CHLO</name>
<dbReference type="Proteomes" id="UP000232323">
    <property type="component" value="Unassembled WGS sequence"/>
</dbReference>
<protein>
    <recommendedName>
        <fullName evidence="2">SEC63 domain-containing protein</fullName>
    </recommendedName>
</protein>
<dbReference type="OrthoDB" id="5575at2759"/>
<dbReference type="PANTHER" id="PTHR47835:SF3">
    <property type="entry name" value="HELICASE FOR MEIOSIS 1"/>
    <property type="match status" value="1"/>
</dbReference>
<dbReference type="GO" id="GO:0043138">
    <property type="term" value="F:3'-5' DNA helicase activity"/>
    <property type="evidence" value="ECO:0007669"/>
    <property type="project" value="UniProtKB-EC"/>
</dbReference>
<feature type="compositionally biased region" description="Polar residues" evidence="1">
    <location>
        <begin position="842"/>
        <end position="860"/>
    </location>
</feature>
<feature type="compositionally biased region" description="Polar residues" evidence="1">
    <location>
        <begin position="897"/>
        <end position="912"/>
    </location>
</feature>
<dbReference type="SUPFAM" id="SSF158702">
    <property type="entry name" value="Sec63 N-terminal domain-like"/>
    <property type="match status" value="1"/>
</dbReference>
<evidence type="ECO:0000313" key="4">
    <source>
        <dbReference type="Proteomes" id="UP000232323"/>
    </source>
</evidence>
<proteinExistence type="predicted"/>
<dbReference type="InterPro" id="IPR004179">
    <property type="entry name" value="Sec63-dom"/>
</dbReference>
<dbReference type="STRING" id="1157962.A0A250XRJ6"/>
<feature type="domain" description="SEC63" evidence="2">
    <location>
        <begin position="31"/>
        <end position="175"/>
    </location>
</feature>
<evidence type="ECO:0000313" key="3">
    <source>
        <dbReference type="EMBL" id="GAX85569.1"/>
    </source>
</evidence>
<accession>A0A250XRJ6</accession>
<dbReference type="Gene3D" id="1.10.3380.10">
    <property type="entry name" value="Sec63 N-terminal domain-like domain"/>
    <property type="match status" value="1"/>
</dbReference>